<name>A0AAD7GP07_MYCRO</name>
<accession>A0AAD7GP07</accession>
<evidence type="ECO:0000313" key="2">
    <source>
        <dbReference type="EMBL" id="KAJ7696767.1"/>
    </source>
</evidence>
<dbReference type="EMBL" id="JARKIE010000033">
    <property type="protein sequence ID" value="KAJ7696767.1"/>
    <property type="molecule type" value="Genomic_DNA"/>
</dbReference>
<dbReference type="Proteomes" id="UP001221757">
    <property type="component" value="Unassembled WGS sequence"/>
</dbReference>
<dbReference type="AlphaFoldDB" id="A0AAD7GP07"/>
<evidence type="ECO:0000313" key="3">
    <source>
        <dbReference type="Proteomes" id="UP001221757"/>
    </source>
</evidence>
<evidence type="ECO:0000256" key="1">
    <source>
        <dbReference type="SAM" id="MobiDB-lite"/>
    </source>
</evidence>
<keyword evidence="3" id="KW-1185">Reference proteome</keyword>
<comment type="caution">
    <text evidence="2">The sequence shown here is derived from an EMBL/GenBank/DDBJ whole genome shotgun (WGS) entry which is preliminary data.</text>
</comment>
<reference evidence="2" key="1">
    <citation type="submission" date="2023-03" db="EMBL/GenBank/DDBJ databases">
        <title>Massive genome expansion in bonnet fungi (Mycena s.s.) driven by repeated elements and novel gene families across ecological guilds.</title>
        <authorList>
            <consortium name="Lawrence Berkeley National Laboratory"/>
            <person name="Harder C.B."/>
            <person name="Miyauchi S."/>
            <person name="Viragh M."/>
            <person name="Kuo A."/>
            <person name="Thoen E."/>
            <person name="Andreopoulos B."/>
            <person name="Lu D."/>
            <person name="Skrede I."/>
            <person name="Drula E."/>
            <person name="Henrissat B."/>
            <person name="Morin E."/>
            <person name="Kohler A."/>
            <person name="Barry K."/>
            <person name="LaButti K."/>
            <person name="Morin E."/>
            <person name="Salamov A."/>
            <person name="Lipzen A."/>
            <person name="Mereny Z."/>
            <person name="Hegedus B."/>
            <person name="Baldrian P."/>
            <person name="Stursova M."/>
            <person name="Weitz H."/>
            <person name="Taylor A."/>
            <person name="Grigoriev I.V."/>
            <person name="Nagy L.G."/>
            <person name="Martin F."/>
            <person name="Kauserud H."/>
        </authorList>
    </citation>
    <scope>NUCLEOTIDE SEQUENCE</scope>
    <source>
        <strain evidence="2">CBHHK067</strain>
    </source>
</reference>
<sequence>MNISKLVQSAVPTVPEEEPIRRINGMWTLSQRKSLPKATVSCGRPTKFRSTSPDAGESGRKYPALGMRFQSRGRGNSALHLKVEKKRRHENEAAGKDRQS</sequence>
<proteinExistence type="predicted"/>
<organism evidence="2 3">
    <name type="scientific">Mycena rosella</name>
    <name type="common">Pink bonnet</name>
    <name type="synonym">Agaricus rosellus</name>
    <dbReference type="NCBI Taxonomy" id="1033263"/>
    <lineage>
        <taxon>Eukaryota</taxon>
        <taxon>Fungi</taxon>
        <taxon>Dikarya</taxon>
        <taxon>Basidiomycota</taxon>
        <taxon>Agaricomycotina</taxon>
        <taxon>Agaricomycetes</taxon>
        <taxon>Agaricomycetidae</taxon>
        <taxon>Agaricales</taxon>
        <taxon>Marasmiineae</taxon>
        <taxon>Mycenaceae</taxon>
        <taxon>Mycena</taxon>
    </lineage>
</organism>
<gene>
    <name evidence="2" type="ORF">B0H17DRAFT_1130786</name>
</gene>
<protein>
    <submittedName>
        <fullName evidence="2">Uncharacterized protein</fullName>
    </submittedName>
</protein>
<feature type="compositionally biased region" description="Basic and acidic residues" evidence="1">
    <location>
        <begin position="89"/>
        <end position="100"/>
    </location>
</feature>
<feature type="region of interest" description="Disordered" evidence="1">
    <location>
        <begin position="34"/>
        <end position="100"/>
    </location>
</feature>